<protein>
    <recommendedName>
        <fullName evidence="4 12">Ribosomal RNA small subunit methyltransferase E</fullName>
        <ecNumber evidence="3 12">2.1.1.193</ecNumber>
    </recommendedName>
</protein>
<dbReference type="Proteomes" id="UP000298412">
    <property type="component" value="Unassembled WGS sequence"/>
</dbReference>
<evidence type="ECO:0000256" key="2">
    <source>
        <dbReference type="ARBA" id="ARBA00005528"/>
    </source>
</evidence>
<comment type="catalytic activity">
    <reaction evidence="11 12">
        <text>uridine(1498) in 16S rRNA + S-adenosyl-L-methionine = N(3)-methyluridine(1498) in 16S rRNA + S-adenosyl-L-homocysteine + H(+)</text>
        <dbReference type="Rhea" id="RHEA:42920"/>
        <dbReference type="Rhea" id="RHEA-COMP:10283"/>
        <dbReference type="Rhea" id="RHEA-COMP:10284"/>
        <dbReference type="ChEBI" id="CHEBI:15378"/>
        <dbReference type="ChEBI" id="CHEBI:57856"/>
        <dbReference type="ChEBI" id="CHEBI:59789"/>
        <dbReference type="ChEBI" id="CHEBI:65315"/>
        <dbReference type="ChEBI" id="CHEBI:74502"/>
        <dbReference type="EC" id="2.1.1.193"/>
    </reaction>
</comment>
<keyword evidence="5 12" id="KW-0963">Cytoplasm</keyword>
<keyword evidence="9 12" id="KW-0949">S-adenosyl-L-methionine</keyword>
<dbReference type="InterPro" id="IPR046887">
    <property type="entry name" value="RsmE_PUA-like"/>
</dbReference>
<sequence>MAHFFIDDSLRAETAVPGAVLSIDGAEARHAVTVTRVKPGERLRIGNGAGLMLDVTVTGAEGALLTFRVDEAAVVEAGTPRILLVQALAKGDRDEMAVQAATELGIDGVIPWAASRSVTRWEGTKVAKGHGRWASIVREASKQSIRAWLPEVAVLTGTRQLAALAGSTRMLLLEPTAKLRLTEIAAPTDDRDILLVVGPEGGISPAELDQLERAGATRVRLGETVLRTSTAGPAALAILNATLGRW</sequence>
<evidence type="ECO:0000256" key="7">
    <source>
        <dbReference type="ARBA" id="ARBA00022603"/>
    </source>
</evidence>
<dbReference type="PANTHER" id="PTHR30027:SF3">
    <property type="entry name" value="16S RRNA (URACIL(1498)-N(3))-METHYLTRANSFERASE"/>
    <property type="match status" value="1"/>
</dbReference>
<dbReference type="EMBL" id="SOFP01000084">
    <property type="protein sequence ID" value="TFC09244.1"/>
    <property type="molecule type" value="Genomic_DNA"/>
</dbReference>
<feature type="domain" description="Ribosomal RNA small subunit methyltransferase E methyltransferase" evidence="13">
    <location>
        <begin position="81"/>
        <end position="239"/>
    </location>
</feature>
<keyword evidence="8 12" id="KW-0808">Transferase</keyword>
<dbReference type="Gene3D" id="2.40.240.20">
    <property type="entry name" value="Hypothetical PUA domain-like, domain 1"/>
    <property type="match status" value="1"/>
</dbReference>
<evidence type="ECO:0000259" key="14">
    <source>
        <dbReference type="Pfam" id="PF20260"/>
    </source>
</evidence>
<evidence type="ECO:0000256" key="1">
    <source>
        <dbReference type="ARBA" id="ARBA00004496"/>
    </source>
</evidence>
<dbReference type="SUPFAM" id="SSF75217">
    <property type="entry name" value="alpha/beta knot"/>
    <property type="match status" value="1"/>
</dbReference>
<evidence type="ECO:0000313" key="15">
    <source>
        <dbReference type="EMBL" id="TFC09244.1"/>
    </source>
</evidence>
<dbReference type="CDD" id="cd18084">
    <property type="entry name" value="RsmE-like"/>
    <property type="match status" value="1"/>
</dbReference>
<evidence type="ECO:0000256" key="11">
    <source>
        <dbReference type="ARBA" id="ARBA00047944"/>
    </source>
</evidence>
<evidence type="ECO:0000256" key="10">
    <source>
        <dbReference type="ARBA" id="ARBA00025699"/>
    </source>
</evidence>
<name>A0A4R8WGS7_9MICO</name>
<dbReference type="NCBIfam" id="NF008693">
    <property type="entry name" value="PRK11713.2-3"/>
    <property type="match status" value="1"/>
</dbReference>
<dbReference type="InterPro" id="IPR029028">
    <property type="entry name" value="Alpha/beta_knot_MTases"/>
</dbReference>
<evidence type="ECO:0000256" key="6">
    <source>
        <dbReference type="ARBA" id="ARBA00022552"/>
    </source>
</evidence>
<feature type="domain" description="Ribosomal RNA small subunit methyltransferase E PUA-like" evidence="14">
    <location>
        <begin position="23"/>
        <end position="50"/>
    </location>
</feature>
<comment type="function">
    <text evidence="10 12">Specifically methylates the N3 position of the uracil ring of uridine 1498 (m3U1498) in 16S rRNA. Acts on the fully assembled 30S ribosomal subunit.</text>
</comment>
<keyword evidence="6 12" id="KW-0698">rRNA processing</keyword>
<dbReference type="GO" id="GO:0005737">
    <property type="term" value="C:cytoplasm"/>
    <property type="evidence" value="ECO:0007669"/>
    <property type="project" value="UniProtKB-SubCell"/>
</dbReference>
<organism evidence="15 16">
    <name type="scientific">Cryobacterium algoritolerans</name>
    <dbReference type="NCBI Taxonomy" id="1259184"/>
    <lineage>
        <taxon>Bacteria</taxon>
        <taxon>Bacillati</taxon>
        <taxon>Actinomycetota</taxon>
        <taxon>Actinomycetes</taxon>
        <taxon>Micrococcales</taxon>
        <taxon>Microbacteriaceae</taxon>
        <taxon>Cryobacterium</taxon>
    </lineage>
</organism>
<comment type="similarity">
    <text evidence="2 12">Belongs to the RNA methyltransferase RsmE family.</text>
</comment>
<dbReference type="InterPro" id="IPR015947">
    <property type="entry name" value="PUA-like_sf"/>
</dbReference>
<evidence type="ECO:0000313" key="16">
    <source>
        <dbReference type="Proteomes" id="UP000298412"/>
    </source>
</evidence>
<dbReference type="OrthoDB" id="9808126at2"/>
<gene>
    <name evidence="15" type="ORF">E3O19_17320</name>
</gene>
<dbReference type="Gene3D" id="3.40.1280.10">
    <property type="match status" value="1"/>
</dbReference>
<evidence type="ECO:0000256" key="9">
    <source>
        <dbReference type="ARBA" id="ARBA00022691"/>
    </source>
</evidence>
<dbReference type="Pfam" id="PF20260">
    <property type="entry name" value="PUA_4"/>
    <property type="match status" value="1"/>
</dbReference>
<dbReference type="InterPro" id="IPR046886">
    <property type="entry name" value="RsmE_MTase_dom"/>
</dbReference>
<dbReference type="InterPro" id="IPR006700">
    <property type="entry name" value="RsmE"/>
</dbReference>
<accession>A0A4R8WGS7</accession>
<evidence type="ECO:0000256" key="8">
    <source>
        <dbReference type="ARBA" id="ARBA00022679"/>
    </source>
</evidence>
<dbReference type="GO" id="GO:0070475">
    <property type="term" value="P:rRNA base methylation"/>
    <property type="evidence" value="ECO:0007669"/>
    <property type="project" value="TreeGrafter"/>
</dbReference>
<dbReference type="RefSeq" id="WP_134569529.1">
    <property type="nucleotide sequence ID" value="NZ_SOFP01000084.1"/>
</dbReference>
<proteinExistence type="inferred from homology"/>
<dbReference type="AlphaFoldDB" id="A0A4R8WGS7"/>
<dbReference type="NCBIfam" id="TIGR00046">
    <property type="entry name" value="RsmE family RNA methyltransferase"/>
    <property type="match status" value="1"/>
</dbReference>
<dbReference type="InterPro" id="IPR029026">
    <property type="entry name" value="tRNA_m1G_MTases_N"/>
</dbReference>
<dbReference type="Pfam" id="PF04452">
    <property type="entry name" value="Methyltrans_RNA"/>
    <property type="match status" value="1"/>
</dbReference>
<dbReference type="EC" id="2.1.1.193" evidence="3 12"/>
<evidence type="ECO:0000256" key="4">
    <source>
        <dbReference type="ARBA" id="ARBA00013673"/>
    </source>
</evidence>
<comment type="caution">
    <text evidence="15">The sequence shown here is derived from an EMBL/GenBank/DDBJ whole genome shotgun (WGS) entry which is preliminary data.</text>
</comment>
<keyword evidence="16" id="KW-1185">Reference proteome</keyword>
<evidence type="ECO:0000256" key="12">
    <source>
        <dbReference type="PIRNR" id="PIRNR015601"/>
    </source>
</evidence>
<comment type="subcellular location">
    <subcellularLocation>
        <location evidence="1 12">Cytoplasm</location>
    </subcellularLocation>
</comment>
<dbReference type="SUPFAM" id="SSF88697">
    <property type="entry name" value="PUA domain-like"/>
    <property type="match status" value="1"/>
</dbReference>
<dbReference type="PANTHER" id="PTHR30027">
    <property type="entry name" value="RIBOSOMAL RNA SMALL SUBUNIT METHYLTRANSFERASE E"/>
    <property type="match status" value="1"/>
</dbReference>
<dbReference type="GO" id="GO:0070042">
    <property type="term" value="F:rRNA (uridine-N3-)-methyltransferase activity"/>
    <property type="evidence" value="ECO:0007669"/>
    <property type="project" value="TreeGrafter"/>
</dbReference>
<dbReference type="PIRSF" id="PIRSF015601">
    <property type="entry name" value="MTase_slr0722"/>
    <property type="match status" value="1"/>
</dbReference>
<evidence type="ECO:0000256" key="5">
    <source>
        <dbReference type="ARBA" id="ARBA00022490"/>
    </source>
</evidence>
<evidence type="ECO:0000256" key="3">
    <source>
        <dbReference type="ARBA" id="ARBA00012328"/>
    </source>
</evidence>
<reference evidence="15 16" key="1">
    <citation type="submission" date="2019-03" db="EMBL/GenBank/DDBJ databases">
        <title>Genomics of glacier-inhabiting Cryobacterium strains.</title>
        <authorList>
            <person name="Liu Q."/>
            <person name="Xin Y.-H."/>
        </authorList>
    </citation>
    <scope>NUCLEOTIDE SEQUENCE [LARGE SCALE GENOMIC DNA]</scope>
    <source>
        <strain evidence="15 16">MDT1-3</strain>
    </source>
</reference>
<keyword evidence="7 12" id="KW-0489">Methyltransferase</keyword>
<evidence type="ECO:0000259" key="13">
    <source>
        <dbReference type="Pfam" id="PF04452"/>
    </source>
</evidence>